<dbReference type="InterPro" id="IPR029063">
    <property type="entry name" value="SAM-dependent_MTases_sf"/>
</dbReference>
<feature type="binding site" evidence="6">
    <location>
        <position position="52"/>
    </location>
    <ligand>
        <name>S-adenosyl-L-methionine</name>
        <dbReference type="ChEBI" id="CHEBI:59789"/>
    </ligand>
</feature>
<sequence length="308" mass="33396">MACYHLPVLLRETIEGLAVKPDGVYVDGTAGGGGHSEAIAKRLSTGRLIAIDQDPDAIATVTKRLADYPGVTVCRANFSQMEEVVRGLGVDSVDGVLMDIGVSSHQLDTPERGFSYHSDAPLDMRMSQEGPGAGELVNSLPWQELAGILSRYGEERFSKRIAQGIAAAREQAPIETTFQLAEIVKNAYPAAARRDGHPARKTFQALRIAVNGELDRLSEGLDAAFSLLKPGGRLAVITFHSLEDRLVKRRMASWCQGCTCPPDFPVCVCGKTPSAELVTRKPVEASETELEKNPRSRSAKLRVCIRLK</sequence>
<evidence type="ECO:0000256" key="3">
    <source>
        <dbReference type="ARBA" id="ARBA00022603"/>
    </source>
</evidence>
<feature type="binding site" evidence="6">
    <location>
        <position position="99"/>
    </location>
    <ligand>
        <name>S-adenosyl-L-methionine</name>
        <dbReference type="ChEBI" id="CHEBI:59789"/>
    </ligand>
</feature>
<dbReference type="PANTHER" id="PTHR11265:SF0">
    <property type="entry name" value="12S RRNA N4-METHYLCYTIDINE METHYLTRANSFERASE"/>
    <property type="match status" value="1"/>
</dbReference>
<reference evidence="7 8" key="1">
    <citation type="submission" date="2018-08" db="EMBL/GenBank/DDBJ databases">
        <title>A genome reference for cultivated species of the human gut microbiota.</title>
        <authorList>
            <person name="Zou Y."/>
            <person name="Xue W."/>
            <person name="Luo G."/>
        </authorList>
    </citation>
    <scope>NUCLEOTIDE SEQUENCE [LARGE SCALE GENOMIC DNA]</scope>
    <source>
        <strain evidence="7 8">AF28-26</strain>
    </source>
</reference>
<comment type="catalytic activity">
    <reaction evidence="6">
        <text>cytidine(1402) in 16S rRNA + S-adenosyl-L-methionine = N(4)-methylcytidine(1402) in 16S rRNA + S-adenosyl-L-homocysteine + H(+)</text>
        <dbReference type="Rhea" id="RHEA:42928"/>
        <dbReference type="Rhea" id="RHEA-COMP:10286"/>
        <dbReference type="Rhea" id="RHEA-COMP:10287"/>
        <dbReference type="ChEBI" id="CHEBI:15378"/>
        <dbReference type="ChEBI" id="CHEBI:57856"/>
        <dbReference type="ChEBI" id="CHEBI:59789"/>
        <dbReference type="ChEBI" id="CHEBI:74506"/>
        <dbReference type="ChEBI" id="CHEBI:82748"/>
        <dbReference type="EC" id="2.1.1.199"/>
    </reaction>
</comment>
<evidence type="ECO:0000256" key="5">
    <source>
        <dbReference type="ARBA" id="ARBA00022691"/>
    </source>
</evidence>
<dbReference type="InterPro" id="IPR002903">
    <property type="entry name" value="RsmH"/>
</dbReference>
<dbReference type="HAMAP" id="MF_01007">
    <property type="entry name" value="16SrRNA_methyltr_H"/>
    <property type="match status" value="1"/>
</dbReference>
<name>A0A412AXM0_9FIRM</name>
<comment type="function">
    <text evidence="6">Specifically methylates the N4 position of cytidine in position 1402 (C1402) of 16S rRNA.</text>
</comment>
<evidence type="ECO:0000313" key="8">
    <source>
        <dbReference type="Proteomes" id="UP000284751"/>
    </source>
</evidence>
<keyword evidence="4 6" id="KW-0808">Transferase</keyword>
<dbReference type="NCBIfam" id="TIGR00006">
    <property type="entry name" value="16S rRNA (cytosine(1402)-N(4))-methyltransferase RsmH"/>
    <property type="match status" value="1"/>
</dbReference>
<dbReference type="InterPro" id="IPR023397">
    <property type="entry name" value="SAM-dep_MeTrfase_MraW_recog"/>
</dbReference>
<dbReference type="PANTHER" id="PTHR11265">
    <property type="entry name" value="S-ADENOSYL-METHYLTRANSFERASE MRAW"/>
    <property type="match status" value="1"/>
</dbReference>
<dbReference type="EC" id="2.1.1.199" evidence="6"/>
<keyword evidence="3 6" id="KW-0489">Methyltransferase</keyword>
<evidence type="ECO:0000313" key="7">
    <source>
        <dbReference type="EMBL" id="RGQ41280.1"/>
    </source>
</evidence>
<dbReference type="Gene3D" id="1.10.150.170">
    <property type="entry name" value="Putative methyltransferase TM0872, insert domain"/>
    <property type="match status" value="1"/>
</dbReference>
<protein>
    <recommendedName>
        <fullName evidence="6">Ribosomal RNA small subunit methyltransferase H</fullName>
        <ecNumber evidence="6">2.1.1.199</ecNumber>
    </recommendedName>
    <alternativeName>
        <fullName evidence="6">16S rRNA m(4)C1402 methyltransferase</fullName>
    </alternativeName>
    <alternativeName>
        <fullName evidence="6">rRNA (cytosine-N(4)-)-methyltransferase RsmH</fullName>
    </alternativeName>
</protein>
<dbReference type="AlphaFoldDB" id="A0A412AXM0"/>
<dbReference type="GO" id="GO:0071424">
    <property type="term" value="F:rRNA (cytosine-N4-)-methyltransferase activity"/>
    <property type="evidence" value="ECO:0007669"/>
    <property type="project" value="UniProtKB-UniRule"/>
</dbReference>
<comment type="similarity">
    <text evidence="1 6">Belongs to the methyltransferase superfamily. RsmH family.</text>
</comment>
<gene>
    <name evidence="6" type="primary">rsmH</name>
    <name evidence="7" type="ORF">DWY99_06525</name>
</gene>
<dbReference type="PIRSF" id="PIRSF004486">
    <property type="entry name" value="MraW"/>
    <property type="match status" value="1"/>
</dbReference>
<dbReference type="GO" id="GO:0005737">
    <property type="term" value="C:cytoplasm"/>
    <property type="evidence" value="ECO:0007669"/>
    <property type="project" value="UniProtKB-SubCell"/>
</dbReference>
<comment type="subcellular location">
    <subcellularLocation>
        <location evidence="6">Cytoplasm</location>
    </subcellularLocation>
</comment>
<evidence type="ECO:0000256" key="2">
    <source>
        <dbReference type="ARBA" id="ARBA00022552"/>
    </source>
</evidence>
<dbReference type="EMBL" id="QRTC01000020">
    <property type="protein sequence ID" value="RGQ41280.1"/>
    <property type="molecule type" value="Genomic_DNA"/>
</dbReference>
<evidence type="ECO:0000256" key="6">
    <source>
        <dbReference type="HAMAP-Rule" id="MF_01007"/>
    </source>
</evidence>
<comment type="caution">
    <text evidence="7">The sequence shown here is derived from an EMBL/GenBank/DDBJ whole genome shotgun (WGS) entry which is preliminary data.</text>
</comment>
<dbReference type="SUPFAM" id="SSF53335">
    <property type="entry name" value="S-adenosyl-L-methionine-dependent methyltransferases"/>
    <property type="match status" value="1"/>
</dbReference>
<keyword evidence="5 6" id="KW-0949">S-adenosyl-L-methionine</keyword>
<feature type="binding site" evidence="6">
    <location>
        <position position="106"/>
    </location>
    <ligand>
        <name>S-adenosyl-L-methionine</name>
        <dbReference type="ChEBI" id="CHEBI:59789"/>
    </ligand>
</feature>
<dbReference type="Proteomes" id="UP000284751">
    <property type="component" value="Unassembled WGS sequence"/>
</dbReference>
<evidence type="ECO:0000256" key="4">
    <source>
        <dbReference type="ARBA" id="ARBA00022679"/>
    </source>
</evidence>
<keyword evidence="6" id="KW-0963">Cytoplasm</keyword>
<dbReference type="Pfam" id="PF01795">
    <property type="entry name" value="Methyltransf_5"/>
    <property type="match status" value="1"/>
</dbReference>
<dbReference type="Gene3D" id="3.40.50.150">
    <property type="entry name" value="Vaccinia Virus protein VP39"/>
    <property type="match status" value="1"/>
</dbReference>
<evidence type="ECO:0000256" key="1">
    <source>
        <dbReference type="ARBA" id="ARBA00010396"/>
    </source>
</evidence>
<dbReference type="SUPFAM" id="SSF81799">
    <property type="entry name" value="Putative methyltransferase TM0872, insert domain"/>
    <property type="match status" value="1"/>
</dbReference>
<organism evidence="7 8">
    <name type="scientific">[Clostridium] leptum</name>
    <dbReference type="NCBI Taxonomy" id="1535"/>
    <lineage>
        <taxon>Bacteria</taxon>
        <taxon>Bacillati</taxon>
        <taxon>Bacillota</taxon>
        <taxon>Clostridia</taxon>
        <taxon>Eubacteriales</taxon>
        <taxon>Oscillospiraceae</taxon>
        <taxon>Oscillospiraceae incertae sedis</taxon>
    </lineage>
</organism>
<proteinExistence type="inferred from homology"/>
<keyword evidence="2 6" id="KW-0698">rRNA processing</keyword>
<dbReference type="GO" id="GO:0070475">
    <property type="term" value="P:rRNA base methylation"/>
    <property type="evidence" value="ECO:0007669"/>
    <property type="project" value="UniProtKB-UniRule"/>
</dbReference>
<feature type="binding site" evidence="6">
    <location>
        <begin position="33"/>
        <end position="35"/>
    </location>
    <ligand>
        <name>S-adenosyl-L-methionine</name>
        <dbReference type="ChEBI" id="CHEBI:59789"/>
    </ligand>
</feature>
<feature type="binding site" evidence="6">
    <location>
        <position position="78"/>
    </location>
    <ligand>
        <name>S-adenosyl-L-methionine</name>
        <dbReference type="ChEBI" id="CHEBI:59789"/>
    </ligand>
</feature>
<accession>A0A412AXM0</accession>